<accession>A0A930H3B0</accession>
<dbReference type="GO" id="GO:0051607">
    <property type="term" value="P:defense response to virus"/>
    <property type="evidence" value="ECO:0007669"/>
    <property type="project" value="UniProtKB-KW"/>
</dbReference>
<reference evidence="4" key="1">
    <citation type="submission" date="2020-04" db="EMBL/GenBank/DDBJ databases">
        <title>Deep metagenomics examines the oral microbiome during advanced dental caries in children, revealing novel taxa and co-occurrences with host molecules.</title>
        <authorList>
            <person name="Baker J.L."/>
            <person name="Morton J.T."/>
            <person name="Dinis M."/>
            <person name="Alvarez R."/>
            <person name="Tran N.C."/>
            <person name="Knight R."/>
            <person name="Edlund A."/>
        </authorList>
    </citation>
    <scope>NUCLEOTIDE SEQUENCE</scope>
    <source>
        <strain evidence="4">JCVI_23_bin.11</strain>
    </source>
</reference>
<sequence length="645" mass="75937">MHTIIAITVEKVQRYIFQAIDKTQADEKTLKNIISASNNVATNILKEIEIKFNLEDTKSEDENKILWISGKVVFCCELSKEDIKIKLKELYQKVYEDYQGNIFLNYVVFSVDKMDSINILREAEKLLKSNNTKSQVIKDNSEVLFRFTELEIKNQKELIETKKDKENIFLTNMDDLVVMDENHETDSSNGKIAIVKADINNLGRIMETIDNYDEYLQLSKLLSEKISLNNIRKMIEEHNDNGDKLIKKMVPFYVAGDDIFYAVRIDALFDSIIILSTLIKEINEELKIKQSNSNNIELSIAIGVAFVNNHQPIRYYRQIVEKELSKAKKSMKTKKSFDAIVGICIANNLFFIYKEGLGFKENDSFFRFRSELGELKKMMDEKIFSRTALHNFLINLEIEEDKERKMLYALYFLMPNLRAGEINNIGENKELYFKYYWLSHLLEDKKGASERYFECGKIANILIPKLKLVLLFLKDNYCLETNTNQYIISSEEVSKADQKRRIRSVMFHKPINFLLSKLNENCIEKLFINKIPIKTGKIVKQLYVSVHFEPAIFYRAKRLMELGKKEQVLTMFINYNNSFNQKEAEQENSIHTMNFDEEKFRKKFEDKNDSQWLDKLILLFKYNEQRIILKTIEKNSKKNHNNKRI</sequence>
<keyword evidence="1" id="KW-0547">Nucleotide-binding</keyword>
<keyword evidence="2" id="KW-0051">Antiviral defense</keyword>
<feature type="domain" description="Cas10/Cmr2 second palm" evidence="3">
    <location>
        <begin position="192"/>
        <end position="334"/>
    </location>
</feature>
<gene>
    <name evidence="4" type="ORF">HXM94_07915</name>
</gene>
<dbReference type="Proteomes" id="UP000758611">
    <property type="component" value="Unassembled WGS sequence"/>
</dbReference>
<organism evidence="4 5">
    <name type="scientific">Parvimonas micra</name>
    <dbReference type="NCBI Taxonomy" id="33033"/>
    <lineage>
        <taxon>Bacteria</taxon>
        <taxon>Bacillati</taxon>
        <taxon>Bacillota</taxon>
        <taxon>Tissierellia</taxon>
        <taxon>Tissierellales</taxon>
        <taxon>Peptoniphilaceae</taxon>
        <taxon>Parvimonas</taxon>
    </lineage>
</organism>
<comment type="caution">
    <text evidence="4">The sequence shown here is derived from an EMBL/GenBank/DDBJ whole genome shotgun (WGS) entry which is preliminary data.</text>
</comment>
<evidence type="ECO:0000256" key="2">
    <source>
        <dbReference type="ARBA" id="ARBA00023118"/>
    </source>
</evidence>
<evidence type="ECO:0000313" key="4">
    <source>
        <dbReference type="EMBL" id="MBF1307685.1"/>
    </source>
</evidence>
<dbReference type="AlphaFoldDB" id="A0A930H3B0"/>
<name>A0A930H3B0_9FIRM</name>
<dbReference type="GO" id="GO:0000166">
    <property type="term" value="F:nucleotide binding"/>
    <property type="evidence" value="ECO:0007669"/>
    <property type="project" value="UniProtKB-KW"/>
</dbReference>
<protein>
    <recommendedName>
        <fullName evidence="3">Cas10/Cmr2 second palm domain-containing protein</fullName>
    </recommendedName>
</protein>
<dbReference type="InterPro" id="IPR043128">
    <property type="entry name" value="Rev_trsase/Diguanyl_cyclase"/>
</dbReference>
<dbReference type="Gene3D" id="3.30.70.270">
    <property type="match status" value="1"/>
</dbReference>
<dbReference type="Pfam" id="PF22335">
    <property type="entry name" value="Cas10-Cmr2_palm2"/>
    <property type="match status" value="1"/>
</dbReference>
<proteinExistence type="predicted"/>
<evidence type="ECO:0000259" key="3">
    <source>
        <dbReference type="Pfam" id="PF22335"/>
    </source>
</evidence>
<evidence type="ECO:0000256" key="1">
    <source>
        <dbReference type="ARBA" id="ARBA00022741"/>
    </source>
</evidence>
<dbReference type="EMBL" id="JABZRE010000048">
    <property type="protein sequence ID" value="MBF1307685.1"/>
    <property type="molecule type" value="Genomic_DNA"/>
</dbReference>
<evidence type="ECO:0000313" key="5">
    <source>
        <dbReference type="Proteomes" id="UP000758611"/>
    </source>
</evidence>
<dbReference type="InterPro" id="IPR054767">
    <property type="entry name" value="Cas10-Cmr2_palm2"/>
</dbReference>
<dbReference type="RefSeq" id="WP_278478569.1">
    <property type="nucleotide sequence ID" value="NZ_JABZRE010000048.1"/>
</dbReference>